<evidence type="ECO:0000256" key="1">
    <source>
        <dbReference type="SAM" id="SignalP"/>
    </source>
</evidence>
<evidence type="ECO:0000313" key="2">
    <source>
        <dbReference type="EMBL" id="PZO74078.1"/>
    </source>
</evidence>
<reference evidence="2 3" key="1">
    <citation type="submission" date="2017-08" db="EMBL/GenBank/DDBJ databases">
        <title>Infants hospitalized years apart are colonized by the same room-sourced microbial strains.</title>
        <authorList>
            <person name="Brooks B."/>
            <person name="Olm M.R."/>
            <person name="Firek B.A."/>
            <person name="Baker R."/>
            <person name="Thomas B.C."/>
            <person name="Morowitz M.J."/>
            <person name="Banfield J.F."/>
        </authorList>
    </citation>
    <scope>NUCLEOTIDE SEQUENCE [LARGE SCALE GENOMIC DNA]</scope>
    <source>
        <strain evidence="2">S2_018_000_R3_110</strain>
    </source>
</reference>
<feature type="chain" id="PRO_5016057458" evidence="1">
    <location>
        <begin position="25"/>
        <end position="124"/>
    </location>
</feature>
<keyword evidence="1" id="KW-0732">Signal</keyword>
<gene>
    <name evidence="2" type="ORF">DI632_13710</name>
</gene>
<proteinExistence type="predicted"/>
<organism evidence="2 3">
    <name type="scientific">Sphingomonas hengshuiensis</name>
    <dbReference type="NCBI Taxonomy" id="1609977"/>
    <lineage>
        <taxon>Bacteria</taxon>
        <taxon>Pseudomonadati</taxon>
        <taxon>Pseudomonadota</taxon>
        <taxon>Alphaproteobacteria</taxon>
        <taxon>Sphingomonadales</taxon>
        <taxon>Sphingomonadaceae</taxon>
        <taxon>Sphingomonas</taxon>
    </lineage>
</organism>
<evidence type="ECO:0000313" key="3">
    <source>
        <dbReference type="Proteomes" id="UP000248614"/>
    </source>
</evidence>
<dbReference type="Gene3D" id="1.20.1260.10">
    <property type="match status" value="1"/>
</dbReference>
<accession>A0A2W5B0S4</accession>
<sequence length="124" mass="13551">MKLPRFTLAATAAAIALTGGVAIAQQGGSMHSMPGMDMSHMQNMTPTQREMMGVMQKMNQGMMQGMMDPDPGRAWMKSMAAHHQGAIDMSELIQHHTKDPKVLAEARKTAAENRKSLAELRAKM</sequence>
<protein>
    <submittedName>
        <fullName evidence="2">DUF305 domain-containing protein</fullName>
    </submittedName>
</protein>
<dbReference type="EMBL" id="QFNF01000043">
    <property type="protein sequence ID" value="PZO74078.1"/>
    <property type="molecule type" value="Genomic_DNA"/>
</dbReference>
<feature type="signal peptide" evidence="1">
    <location>
        <begin position="1"/>
        <end position="24"/>
    </location>
</feature>
<comment type="caution">
    <text evidence="2">The sequence shown here is derived from an EMBL/GenBank/DDBJ whole genome shotgun (WGS) entry which is preliminary data.</text>
</comment>
<dbReference type="Proteomes" id="UP000248614">
    <property type="component" value="Unassembled WGS sequence"/>
</dbReference>
<dbReference type="AlphaFoldDB" id="A0A2W5B0S4"/>
<name>A0A2W5B0S4_9SPHN</name>
<dbReference type="InterPro" id="IPR012347">
    <property type="entry name" value="Ferritin-like"/>
</dbReference>